<name>A0ABP9KEV3_9NOCA</name>
<feature type="transmembrane region" description="Helical" evidence="1">
    <location>
        <begin position="47"/>
        <end position="67"/>
    </location>
</feature>
<evidence type="ECO:0000256" key="1">
    <source>
        <dbReference type="SAM" id="Phobius"/>
    </source>
</evidence>
<feature type="transmembrane region" description="Helical" evidence="1">
    <location>
        <begin position="130"/>
        <end position="152"/>
    </location>
</feature>
<gene>
    <name evidence="2" type="ORF">GCM10023318_31530</name>
</gene>
<comment type="caution">
    <text evidence="2">The sequence shown here is derived from an EMBL/GenBank/DDBJ whole genome shotgun (WGS) entry which is preliminary data.</text>
</comment>
<sequence>MATPTPTPYRSPWTQPVEFGAQLRAAWTGLRRPGLARRILPGLRAHLGAAPASTAYAFTLFVTWWTLRGVGNTVEHRLIFSASTNLHNMREQPVQVLVASAFWTEGGFPWAVIVGFLVVMAYAERWLGTLRWIMVFATGHIGASLLTVTAIAHAIDRGVIPVKVAVATDVGSSYGFSAVLAALSFRFVSPARWILAGAFLAVLVASLWIGPTFTDYGHLCAAGIGVVIGSCASLLWRWLEKNGHAEAAKHQR</sequence>
<keyword evidence="3" id="KW-1185">Reference proteome</keyword>
<evidence type="ECO:0000313" key="2">
    <source>
        <dbReference type="EMBL" id="GAA5055401.1"/>
    </source>
</evidence>
<organism evidence="2 3">
    <name type="scientific">Nocardia callitridis</name>
    <dbReference type="NCBI Taxonomy" id="648753"/>
    <lineage>
        <taxon>Bacteria</taxon>
        <taxon>Bacillati</taxon>
        <taxon>Actinomycetota</taxon>
        <taxon>Actinomycetes</taxon>
        <taxon>Mycobacteriales</taxon>
        <taxon>Nocardiaceae</taxon>
        <taxon>Nocardia</taxon>
    </lineage>
</organism>
<dbReference type="Pfam" id="PF20401">
    <property type="entry name" value="Rhomboid_2"/>
    <property type="match status" value="1"/>
</dbReference>
<protein>
    <recommendedName>
        <fullName evidence="4">Rhomboid family intramembrane serine protease</fullName>
    </recommendedName>
</protein>
<reference evidence="3" key="1">
    <citation type="journal article" date="2019" name="Int. J. Syst. Evol. Microbiol.">
        <title>The Global Catalogue of Microorganisms (GCM) 10K type strain sequencing project: providing services to taxonomists for standard genome sequencing and annotation.</title>
        <authorList>
            <consortium name="The Broad Institute Genomics Platform"/>
            <consortium name="The Broad Institute Genome Sequencing Center for Infectious Disease"/>
            <person name="Wu L."/>
            <person name="Ma J."/>
        </authorList>
    </citation>
    <scope>NUCLEOTIDE SEQUENCE [LARGE SCALE GENOMIC DNA]</scope>
    <source>
        <strain evidence="3">JCM 18298</strain>
    </source>
</reference>
<dbReference type="RefSeq" id="WP_345496106.1">
    <property type="nucleotide sequence ID" value="NZ_BAABJM010000002.1"/>
</dbReference>
<proteinExistence type="predicted"/>
<feature type="transmembrane region" description="Helical" evidence="1">
    <location>
        <begin position="192"/>
        <end position="210"/>
    </location>
</feature>
<keyword evidence="1" id="KW-0472">Membrane</keyword>
<dbReference type="EMBL" id="BAABJM010000002">
    <property type="protein sequence ID" value="GAA5055401.1"/>
    <property type="molecule type" value="Genomic_DNA"/>
</dbReference>
<dbReference type="InterPro" id="IPR046862">
    <property type="entry name" value="Rhomboid_2"/>
</dbReference>
<evidence type="ECO:0008006" key="4">
    <source>
        <dbReference type="Google" id="ProtNLM"/>
    </source>
</evidence>
<accession>A0ABP9KEV3</accession>
<keyword evidence="1" id="KW-0812">Transmembrane</keyword>
<feature type="transmembrane region" description="Helical" evidence="1">
    <location>
        <begin position="107"/>
        <end position="123"/>
    </location>
</feature>
<feature type="transmembrane region" description="Helical" evidence="1">
    <location>
        <begin position="164"/>
        <end position="185"/>
    </location>
</feature>
<evidence type="ECO:0000313" key="3">
    <source>
        <dbReference type="Proteomes" id="UP001500603"/>
    </source>
</evidence>
<keyword evidence="1" id="KW-1133">Transmembrane helix</keyword>
<feature type="transmembrane region" description="Helical" evidence="1">
    <location>
        <begin position="216"/>
        <end position="239"/>
    </location>
</feature>
<dbReference type="Proteomes" id="UP001500603">
    <property type="component" value="Unassembled WGS sequence"/>
</dbReference>